<proteinExistence type="predicted"/>
<evidence type="ECO:0000256" key="7">
    <source>
        <dbReference type="ARBA" id="ARBA00022692"/>
    </source>
</evidence>
<organism evidence="16 17">
    <name type="scientific">Paenibacillus agaridevorans</name>
    <dbReference type="NCBI Taxonomy" id="171404"/>
    <lineage>
        <taxon>Bacteria</taxon>
        <taxon>Bacillati</taxon>
        <taxon>Bacillota</taxon>
        <taxon>Bacilli</taxon>
        <taxon>Bacillales</taxon>
        <taxon>Paenibacillaceae</taxon>
        <taxon>Paenibacillus</taxon>
    </lineage>
</organism>
<comment type="subcellular location">
    <subcellularLocation>
        <location evidence="2">Cell membrane</location>
        <topology evidence="2">Multi-pass membrane protein</topology>
    </subcellularLocation>
</comment>
<keyword evidence="8" id="KW-0547">Nucleotide-binding</keyword>
<evidence type="ECO:0000256" key="13">
    <source>
        <dbReference type="ARBA" id="ARBA00023136"/>
    </source>
</evidence>
<comment type="caution">
    <text evidence="16">The sequence shown here is derived from an EMBL/GenBank/DDBJ whole genome shotgun (WGS) entry which is preliminary data.</text>
</comment>
<dbReference type="InterPro" id="IPR003660">
    <property type="entry name" value="HAMP_dom"/>
</dbReference>
<dbReference type="PANTHER" id="PTHR34220">
    <property type="entry name" value="SENSOR HISTIDINE KINASE YPDA"/>
    <property type="match status" value="1"/>
</dbReference>
<dbReference type="InterPro" id="IPR005467">
    <property type="entry name" value="His_kinase_dom"/>
</dbReference>
<evidence type="ECO:0000256" key="3">
    <source>
        <dbReference type="ARBA" id="ARBA00012438"/>
    </source>
</evidence>
<dbReference type="InterPro" id="IPR010559">
    <property type="entry name" value="Sig_transdc_His_kin_internal"/>
</dbReference>
<dbReference type="GO" id="GO:0005886">
    <property type="term" value="C:plasma membrane"/>
    <property type="evidence" value="ECO:0007669"/>
    <property type="project" value="UniProtKB-SubCell"/>
</dbReference>
<evidence type="ECO:0000313" key="17">
    <source>
        <dbReference type="Proteomes" id="UP000245202"/>
    </source>
</evidence>
<evidence type="ECO:0000259" key="15">
    <source>
        <dbReference type="PROSITE" id="PS50885"/>
    </source>
</evidence>
<dbReference type="GO" id="GO:0000155">
    <property type="term" value="F:phosphorelay sensor kinase activity"/>
    <property type="evidence" value="ECO:0007669"/>
    <property type="project" value="InterPro"/>
</dbReference>
<dbReference type="Pfam" id="PF06580">
    <property type="entry name" value="His_kinase"/>
    <property type="match status" value="1"/>
</dbReference>
<comment type="catalytic activity">
    <reaction evidence="1">
        <text>ATP + protein L-histidine = ADP + protein N-phospho-L-histidine.</text>
        <dbReference type="EC" id="2.7.13.3"/>
    </reaction>
</comment>
<gene>
    <name evidence="16" type="ORF">PAT3040_01276</name>
</gene>
<dbReference type="Gene3D" id="6.10.340.10">
    <property type="match status" value="1"/>
</dbReference>
<feature type="domain" description="Histidine kinase" evidence="14">
    <location>
        <begin position="387"/>
        <end position="582"/>
    </location>
</feature>
<keyword evidence="11" id="KW-1133">Transmembrane helix</keyword>
<dbReference type="PANTHER" id="PTHR34220:SF11">
    <property type="entry name" value="SENSOR PROTEIN KINASE HPTS"/>
    <property type="match status" value="1"/>
</dbReference>
<dbReference type="Pfam" id="PF02518">
    <property type="entry name" value="HATPase_c"/>
    <property type="match status" value="1"/>
</dbReference>
<reference evidence="16 17" key="1">
    <citation type="submission" date="2017-08" db="EMBL/GenBank/DDBJ databases">
        <title>Substantial Increase in Enzyme Production by Combined Drug-Resistance Mutations in Paenibacillus agaridevorans.</title>
        <authorList>
            <person name="Tanaka Y."/>
            <person name="Funane K."/>
            <person name="Hosaka T."/>
            <person name="Shiwa Y."/>
            <person name="Fujita N."/>
            <person name="Miyazaki T."/>
            <person name="Yoshikawa H."/>
            <person name="Murakami K."/>
            <person name="Kasahara K."/>
            <person name="Inaoka T."/>
            <person name="Hiraga Y."/>
            <person name="Ochi K."/>
        </authorList>
    </citation>
    <scope>NUCLEOTIDE SEQUENCE [LARGE SCALE GENOMIC DNA]</scope>
    <source>
        <strain evidence="16 17">T-3040</strain>
    </source>
</reference>
<evidence type="ECO:0000256" key="4">
    <source>
        <dbReference type="ARBA" id="ARBA00022475"/>
    </source>
</evidence>
<dbReference type="GO" id="GO:0005524">
    <property type="term" value="F:ATP binding"/>
    <property type="evidence" value="ECO:0007669"/>
    <property type="project" value="UniProtKB-KW"/>
</dbReference>
<dbReference type="InterPro" id="IPR050640">
    <property type="entry name" value="Bact_2-comp_sensor_kinase"/>
</dbReference>
<evidence type="ECO:0000256" key="6">
    <source>
        <dbReference type="ARBA" id="ARBA00022679"/>
    </source>
</evidence>
<sequence length="586" mass="66767">MRKWWNSIFVKFSAAFLLVGLIPLIALSIFSLQAFSGHVQQFTINNLKQMSLYLSYNINNFFSDYDEITRLMYTGRYEGYSPTLSVDQTANVNQFEQINSVPIGAFLRTVLYSDKHIRSVYFVRALDQKIYYQTKQSKPLLADKLPIDQWLKPLEERPNYLSIYPTHGEYYYNAPNQKVITFARNLIDISGTLTPDPKVVGSLFIDVDAGVLDSLLQETNLSGDDELYVLDSDNQVYYSSKEAADGEAISVLDRSDDSGYLAFSDEVPYLKGQVFMRVSKNGLFEQLTSTQSTVYIAIIVCSIVLLAMGTWFSKRLAAPIRNVLLHMNKVEMGNLDTHIERYGKDELGRLAFGFNRMVDRLKIFINDAYVAEIKQKQAELSALKSQIRPHYLYNTLEVIRMNAVYNDDEEVADMILALSNQLKYVIDYGEDWVSVQEELNHLEDYFYIIRVRYENRIELRLQIADEVRRDYPILKLSLQPIVENAIQHGIRPKGGKGSVLVSLEVAGSKLVVTIYDDGAGIGEDRLLELQQLLAESKAPSKNIGMKNVHDRIKTICGEDYGLTINSMEHVGTSVQLLLPILPKHLK</sequence>
<keyword evidence="10" id="KW-0067">ATP-binding</keyword>
<dbReference type="AlphaFoldDB" id="A0A2R5EJF0"/>
<keyword evidence="12" id="KW-0902">Two-component regulatory system</keyword>
<name>A0A2R5EJF0_9BACL</name>
<dbReference type="EMBL" id="BDQX01000054">
    <property type="protein sequence ID" value="GBG06742.1"/>
    <property type="molecule type" value="Genomic_DNA"/>
</dbReference>
<evidence type="ECO:0000259" key="14">
    <source>
        <dbReference type="PROSITE" id="PS50109"/>
    </source>
</evidence>
<keyword evidence="6" id="KW-0808">Transferase</keyword>
<keyword evidence="7" id="KW-0812">Transmembrane</keyword>
<dbReference type="InterPro" id="IPR036890">
    <property type="entry name" value="HATPase_C_sf"/>
</dbReference>
<dbReference type="Pfam" id="PF00672">
    <property type="entry name" value="HAMP"/>
    <property type="match status" value="1"/>
</dbReference>
<evidence type="ECO:0000256" key="8">
    <source>
        <dbReference type="ARBA" id="ARBA00022741"/>
    </source>
</evidence>
<feature type="domain" description="HAMP" evidence="15">
    <location>
        <begin position="314"/>
        <end position="366"/>
    </location>
</feature>
<dbReference type="EC" id="2.7.13.3" evidence="3"/>
<keyword evidence="9 16" id="KW-0418">Kinase</keyword>
<evidence type="ECO:0000256" key="2">
    <source>
        <dbReference type="ARBA" id="ARBA00004651"/>
    </source>
</evidence>
<dbReference type="PROSITE" id="PS50109">
    <property type="entry name" value="HIS_KIN"/>
    <property type="match status" value="1"/>
</dbReference>
<keyword evidence="4" id="KW-1003">Cell membrane</keyword>
<dbReference type="Gene3D" id="3.30.565.10">
    <property type="entry name" value="Histidine kinase-like ATPase, C-terminal domain"/>
    <property type="match status" value="1"/>
</dbReference>
<keyword evidence="17" id="KW-1185">Reference proteome</keyword>
<accession>A0A2R5EJF0</accession>
<dbReference type="RefSeq" id="WP_258234867.1">
    <property type="nucleotide sequence ID" value="NZ_BDQX01000054.1"/>
</dbReference>
<evidence type="ECO:0000256" key="12">
    <source>
        <dbReference type="ARBA" id="ARBA00023012"/>
    </source>
</evidence>
<dbReference type="CDD" id="cd06225">
    <property type="entry name" value="HAMP"/>
    <property type="match status" value="1"/>
</dbReference>
<dbReference type="PROSITE" id="PS50885">
    <property type="entry name" value="HAMP"/>
    <property type="match status" value="1"/>
</dbReference>
<evidence type="ECO:0000256" key="9">
    <source>
        <dbReference type="ARBA" id="ARBA00022777"/>
    </source>
</evidence>
<evidence type="ECO:0000256" key="11">
    <source>
        <dbReference type="ARBA" id="ARBA00022989"/>
    </source>
</evidence>
<protein>
    <recommendedName>
        <fullName evidence="3">histidine kinase</fullName>
        <ecNumber evidence="3">2.7.13.3</ecNumber>
    </recommendedName>
</protein>
<dbReference type="SMART" id="SM00304">
    <property type="entry name" value="HAMP"/>
    <property type="match status" value="1"/>
</dbReference>
<evidence type="ECO:0000256" key="10">
    <source>
        <dbReference type="ARBA" id="ARBA00022840"/>
    </source>
</evidence>
<evidence type="ECO:0000313" key="16">
    <source>
        <dbReference type="EMBL" id="GBG06742.1"/>
    </source>
</evidence>
<dbReference type="Proteomes" id="UP000245202">
    <property type="component" value="Unassembled WGS sequence"/>
</dbReference>
<evidence type="ECO:0000256" key="1">
    <source>
        <dbReference type="ARBA" id="ARBA00000085"/>
    </source>
</evidence>
<dbReference type="SUPFAM" id="SSF158472">
    <property type="entry name" value="HAMP domain-like"/>
    <property type="match status" value="1"/>
</dbReference>
<keyword evidence="5" id="KW-0597">Phosphoprotein</keyword>
<keyword evidence="13" id="KW-0472">Membrane</keyword>
<evidence type="ECO:0000256" key="5">
    <source>
        <dbReference type="ARBA" id="ARBA00022553"/>
    </source>
</evidence>
<dbReference type="SUPFAM" id="SSF55874">
    <property type="entry name" value="ATPase domain of HSP90 chaperone/DNA topoisomerase II/histidine kinase"/>
    <property type="match status" value="1"/>
</dbReference>
<dbReference type="InterPro" id="IPR003594">
    <property type="entry name" value="HATPase_dom"/>
</dbReference>